<keyword evidence="3" id="KW-1185">Reference proteome</keyword>
<protein>
    <submittedName>
        <fullName evidence="2">ISMsm5, transposase</fullName>
    </submittedName>
</protein>
<evidence type="ECO:0000313" key="3">
    <source>
        <dbReference type="Proteomes" id="UP000214646"/>
    </source>
</evidence>
<dbReference type="Gene3D" id="3.30.420.10">
    <property type="entry name" value="Ribonuclease H-like superfamily/Ribonuclease H"/>
    <property type="match status" value="1"/>
</dbReference>
<organism evidence="2 3">
    <name type="scientific">Fimbriiglobus ruber</name>
    <dbReference type="NCBI Taxonomy" id="1908690"/>
    <lineage>
        <taxon>Bacteria</taxon>
        <taxon>Pseudomonadati</taxon>
        <taxon>Planctomycetota</taxon>
        <taxon>Planctomycetia</taxon>
        <taxon>Gemmatales</taxon>
        <taxon>Gemmataceae</taxon>
        <taxon>Fimbriiglobus</taxon>
    </lineage>
</organism>
<proteinExistence type="predicted"/>
<dbReference type="Pfam" id="PF13358">
    <property type="entry name" value="DDE_3"/>
    <property type="match status" value="1"/>
</dbReference>
<accession>A0A225D2A8</accession>
<reference evidence="3" key="1">
    <citation type="submission" date="2017-06" db="EMBL/GenBank/DDBJ databases">
        <title>Genome analysis of Fimbriiglobus ruber SP5, the first member of the order Planctomycetales with confirmed chitinolytic capability.</title>
        <authorList>
            <person name="Ravin N.V."/>
            <person name="Rakitin A.L."/>
            <person name="Ivanova A.A."/>
            <person name="Beletsky A.V."/>
            <person name="Kulichevskaya I.S."/>
            <person name="Mardanov A.V."/>
            <person name="Dedysh S.N."/>
        </authorList>
    </citation>
    <scope>NUCLEOTIDE SEQUENCE [LARGE SCALE GENOMIC DNA]</scope>
    <source>
        <strain evidence="3">SP5</strain>
    </source>
</reference>
<dbReference type="Proteomes" id="UP000214646">
    <property type="component" value="Unassembled WGS sequence"/>
</dbReference>
<dbReference type="RefSeq" id="WP_238602938.1">
    <property type="nucleotide sequence ID" value="NZ_NIDE01000017.1"/>
</dbReference>
<dbReference type="AlphaFoldDB" id="A0A225D2A8"/>
<comment type="caution">
    <text evidence="2">The sequence shown here is derived from an EMBL/GenBank/DDBJ whole genome shotgun (WGS) entry which is preliminary data.</text>
</comment>
<dbReference type="EMBL" id="NIDE01000017">
    <property type="protein sequence ID" value="OWK35721.1"/>
    <property type="molecule type" value="Genomic_DNA"/>
</dbReference>
<name>A0A225D2A8_9BACT</name>
<dbReference type="InterPro" id="IPR038717">
    <property type="entry name" value="Tc1-like_DDE_dom"/>
</dbReference>
<sequence>MRDVCETDRAAPKRLDVEGIHTVCVDEKTSIQALEPKAPTKPMRPGPIERREVEYTRHGTQVLIGNFEVAMGDVIAPTVQQTRGEVDFATHIPGTLATDPTAGGIFVADNLTTHCSATLVLPIAGFCGIPADTLGVKGESGVLKSVATRKAFLSDRSHRVRFVYVPKHTSWLNQIEIWFSVLSRRVIRRGVFRSTTDLRDRILKFIDYYNDTMAKPYKWTYAGRPLNV</sequence>
<dbReference type="GO" id="GO:0003676">
    <property type="term" value="F:nucleic acid binding"/>
    <property type="evidence" value="ECO:0007669"/>
    <property type="project" value="InterPro"/>
</dbReference>
<dbReference type="InterPro" id="IPR036397">
    <property type="entry name" value="RNaseH_sf"/>
</dbReference>
<feature type="domain" description="Tc1-like transposase DDE" evidence="1">
    <location>
        <begin position="22"/>
        <end position="198"/>
    </location>
</feature>
<evidence type="ECO:0000313" key="2">
    <source>
        <dbReference type="EMBL" id="OWK35721.1"/>
    </source>
</evidence>
<evidence type="ECO:0000259" key="1">
    <source>
        <dbReference type="Pfam" id="PF13358"/>
    </source>
</evidence>
<gene>
    <name evidence="2" type="ORF">FRUB_08284</name>
</gene>